<evidence type="ECO:0000313" key="2">
    <source>
        <dbReference type="EMBL" id="GAA5102350.1"/>
    </source>
</evidence>
<keyword evidence="1" id="KW-0812">Transmembrane</keyword>
<organism evidence="2 3">
    <name type="scientific">Wohlfahrtiimonas larvae</name>
    <dbReference type="NCBI Taxonomy" id="1157986"/>
    <lineage>
        <taxon>Bacteria</taxon>
        <taxon>Pseudomonadati</taxon>
        <taxon>Pseudomonadota</taxon>
        <taxon>Gammaproteobacteria</taxon>
        <taxon>Cardiobacteriales</taxon>
        <taxon>Ignatzschineriaceae</taxon>
        <taxon>Wohlfahrtiimonas</taxon>
    </lineage>
</organism>
<gene>
    <name evidence="2" type="ORF">GCM10023338_19410</name>
</gene>
<accession>A0ABP9N0A9</accession>
<dbReference type="EMBL" id="BAABKE010000007">
    <property type="protein sequence ID" value="GAA5102350.1"/>
    <property type="molecule type" value="Genomic_DNA"/>
</dbReference>
<reference evidence="3" key="1">
    <citation type="journal article" date="2019" name="Int. J. Syst. Evol. Microbiol.">
        <title>The Global Catalogue of Microorganisms (GCM) 10K type strain sequencing project: providing services to taxonomists for standard genome sequencing and annotation.</title>
        <authorList>
            <consortium name="The Broad Institute Genomics Platform"/>
            <consortium name="The Broad Institute Genome Sequencing Center for Infectious Disease"/>
            <person name="Wu L."/>
            <person name="Ma J."/>
        </authorList>
    </citation>
    <scope>NUCLEOTIDE SEQUENCE [LARGE SCALE GENOMIC DNA]</scope>
    <source>
        <strain evidence="3">JCM 18424</strain>
    </source>
</reference>
<dbReference type="Proteomes" id="UP001500631">
    <property type="component" value="Unassembled WGS sequence"/>
</dbReference>
<comment type="caution">
    <text evidence="2">The sequence shown here is derived from an EMBL/GenBank/DDBJ whole genome shotgun (WGS) entry which is preliminary data.</text>
</comment>
<evidence type="ECO:0000256" key="1">
    <source>
        <dbReference type="SAM" id="Phobius"/>
    </source>
</evidence>
<keyword evidence="3" id="KW-1185">Reference proteome</keyword>
<feature type="transmembrane region" description="Helical" evidence="1">
    <location>
        <begin position="35"/>
        <end position="60"/>
    </location>
</feature>
<keyword evidence="1" id="KW-0472">Membrane</keyword>
<dbReference type="RefSeq" id="WP_077926498.1">
    <property type="nucleotide sequence ID" value="NZ_BAABKE010000007.1"/>
</dbReference>
<protein>
    <submittedName>
        <fullName evidence="2">Uncharacterized protein</fullName>
    </submittedName>
</protein>
<name>A0ABP9N0A9_9GAMM</name>
<proteinExistence type="predicted"/>
<feature type="transmembrane region" description="Helical" evidence="1">
    <location>
        <begin position="7"/>
        <end position="29"/>
    </location>
</feature>
<evidence type="ECO:0000313" key="3">
    <source>
        <dbReference type="Proteomes" id="UP001500631"/>
    </source>
</evidence>
<keyword evidence="1" id="KW-1133">Transmembrane helix</keyword>
<sequence>MLKFNTVIFYLGIVLTAIGVLVGFPLIFWGNQDVGMYFVTMIGPLGFLLFFTGFIGAIAFRPHTDRMQSEVESRKKAEAYQRTVPD</sequence>